<feature type="region of interest" description="Disordered" evidence="1">
    <location>
        <begin position="188"/>
        <end position="217"/>
    </location>
</feature>
<evidence type="ECO:0000256" key="1">
    <source>
        <dbReference type="SAM" id="MobiDB-lite"/>
    </source>
</evidence>
<evidence type="ECO:0000313" key="2">
    <source>
        <dbReference type="EMBL" id="TGO07718.1"/>
    </source>
</evidence>
<protein>
    <submittedName>
        <fullName evidence="2">Uncharacterized protein</fullName>
    </submittedName>
</protein>
<feature type="compositionally biased region" description="Polar residues" evidence="1">
    <location>
        <begin position="197"/>
        <end position="208"/>
    </location>
</feature>
<organism evidence="2 3">
    <name type="scientific">Botrytis tulipae</name>
    <dbReference type="NCBI Taxonomy" id="87230"/>
    <lineage>
        <taxon>Eukaryota</taxon>
        <taxon>Fungi</taxon>
        <taxon>Dikarya</taxon>
        <taxon>Ascomycota</taxon>
        <taxon>Pezizomycotina</taxon>
        <taxon>Leotiomycetes</taxon>
        <taxon>Helotiales</taxon>
        <taxon>Sclerotiniaceae</taxon>
        <taxon>Botrytis</taxon>
    </lineage>
</organism>
<dbReference type="Proteomes" id="UP000297777">
    <property type="component" value="Unassembled WGS sequence"/>
</dbReference>
<dbReference type="AlphaFoldDB" id="A0A4Z1EAW4"/>
<proteinExistence type="predicted"/>
<reference evidence="2 3" key="1">
    <citation type="submission" date="2017-12" db="EMBL/GenBank/DDBJ databases">
        <title>Comparative genomics of Botrytis spp.</title>
        <authorList>
            <person name="Valero-Jimenez C.A."/>
            <person name="Tapia P."/>
            <person name="Veloso J."/>
            <person name="Silva-Moreno E."/>
            <person name="Staats M."/>
            <person name="Valdes J.H."/>
            <person name="Van Kan J.A.L."/>
        </authorList>
    </citation>
    <scope>NUCLEOTIDE SEQUENCE [LARGE SCALE GENOMIC DNA]</scope>
    <source>
        <strain evidence="2 3">Bt9001</strain>
    </source>
</reference>
<dbReference type="OrthoDB" id="3559634at2759"/>
<feature type="region of interest" description="Disordered" evidence="1">
    <location>
        <begin position="418"/>
        <end position="465"/>
    </location>
</feature>
<accession>A0A4Z1EAW4</accession>
<feature type="region of interest" description="Disordered" evidence="1">
    <location>
        <begin position="389"/>
        <end position="408"/>
    </location>
</feature>
<gene>
    <name evidence="2" type="ORF">BTUL_0252g00090</name>
</gene>
<evidence type="ECO:0000313" key="3">
    <source>
        <dbReference type="Proteomes" id="UP000297777"/>
    </source>
</evidence>
<name>A0A4Z1EAW4_9HELO</name>
<feature type="compositionally biased region" description="Basic and acidic residues" evidence="1">
    <location>
        <begin position="448"/>
        <end position="465"/>
    </location>
</feature>
<sequence>MASLIRWNMPVSLYLPSELSRHFTEDNLLYFQITNLEPGPTGVLRMDASITEDETTALMKCVLRIVRSTALNDPAPQAGMHIIDKFKAMHCGVTRYKIQSVLGRMEKLKFLHSSGNQLVPSSSPYGIGKIYEVSAFYTVHPECELEHYRSSETCTQHRYKYHFYPQPDSGIENENHNIQGLRIRHESTRLPDPRGNMVTSISQPPTSSEARHKDVEDDKSSHILVISGVTSALRDLNSKYPNDKFELVCKNDELWFQCHDCPAQLYKVSRNGNWVKNIRCHIEGAAHADRVESRVTRDGETTITTRSVQTRKERLEEIRGKNPMSSRWTWWLDENQSPKSRNEIVVNMRTQNGIFAKKSTVAGPSMVLNSPKGLAGDINLDEARASTANKRAYMESETSHSNNKPTRLVKSYEDTPRSTLAIHPTDSPEDVTQPNDDTPGNHTQHRLGKYESLDGHEGAAREATKSTKFEAVKARSLNITNHQLSTTKNIHKDEVTSLKESIKFLKNGRIVVKAVADEHTIELNELRKRLQILEERDLGV</sequence>
<keyword evidence="3" id="KW-1185">Reference proteome</keyword>
<comment type="caution">
    <text evidence="2">The sequence shown here is derived from an EMBL/GenBank/DDBJ whole genome shotgun (WGS) entry which is preliminary data.</text>
</comment>
<dbReference type="EMBL" id="PQXH01000252">
    <property type="protein sequence ID" value="TGO07718.1"/>
    <property type="molecule type" value="Genomic_DNA"/>
</dbReference>
<feature type="compositionally biased region" description="Polar residues" evidence="1">
    <location>
        <begin position="430"/>
        <end position="442"/>
    </location>
</feature>